<evidence type="ECO:0008006" key="4">
    <source>
        <dbReference type="Google" id="ProtNLM"/>
    </source>
</evidence>
<evidence type="ECO:0000313" key="3">
    <source>
        <dbReference type="Proteomes" id="UP001607221"/>
    </source>
</evidence>
<feature type="region of interest" description="Disordered" evidence="1">
    <location>
        <begin position="659"/>
        <end position="679"/>
    </location>
</feature>
<sequence length="785" mass="88116">MAKSPLAKNSKAVQHVRNSKNVIPLRLTIPYKGTKNRSTIEFDVSHLLHLGTNSDNDKIDSRAPYLRSFCKRAKQYVDNGNKVSTVTNNYDNLRAFIVFCDAVKVNPFSEAGYLKYAGNDGELRHRIKMYHPSKKLWEKSHGDELGIKEYTASGIVSALRKTLIWCGLPADSWANQHRGFSGEKTPYKGYSDTEEKVLVTRLSALFYTLAPQLIAAKKENLELPNALPVVIDLGEHPEVISIQTSLKARAHGQSQNGTSVRASAAFNMTMGSAYHLMCFFTSLNDSDIRRIAHPVTVHTDERDKSLQVVKVSSFKARANKEVDAVLTNQCFDVDKRDGVKFIKTLETLSALYGGGEGGSELLFTLNNQGEKSDTFNLGQINKHLMVGLNLLSPTRAYTLPWFKDRFYSYRNQHVIELSKETSKLGRTVVRKLTRPCSKAKATQGATNAAYCILSCYTDLPLKGVLLPPSYSEKDSDGNIRVSLKYRNGKSHWFSIPAADKALIQDIEQFATELADKQRSKKHERLLLKRGHEKQASKDWDGISPISSMLISTWSIEPNEYFISLQSSRWREMTSNQEYSDNGKTGVQSLLQNLLETIDAHYANGDPRLNKVIISQAMQVMEQLGLDTSLEQAKSMVVSKLGITMLAHDEWKKKQEEEKAKTNPNGIHCNGQQNITGGKNTQRETNNAMGLELPCAEYDMCYKCQSAKAVDDIQPIYKLISFIDVLKEALDQYPNAKEEVHKKVAAFEFTLDGASNDVYEDAMALFNKNGRHPRVSTDHAILTLYR</sequence>
<evidence type="ECO:0000256" key="1">
    <source>
        <dbReference type="SAM" id="MobiDB-lite"/>
    </source>
</evidence>
<name>A0ABW7J2W9_9VIBR</name>
<gene>
    <name evidence="2" type="ORF">ACGRHZ_03525</name>
</gene>
<accession>A0ABW7J2W9</accession>
<protein>
    <recommendedName>
        <fullName evidence="4">Integrase</fullName>
    </recommendedName>
</protein>
<dbReference type="RefSeq" id="WP_394631654.1">
    <property type="nucleotide sequence ID" value="NZ_JBIHSE010000001.1"/>
</dbReference>
<proteinExistence type="predicted"/>
<keyword evidence="3" id="KW-1185">Reference proteome</keyword>
<comment type="caution">
    <text evidence="2">The sequence shown here is derived from an EMBL/GenBank/DDBJ whole genome shotgun (WGS) entry which is preliminary data.</text>
</comment>
<organism evidence="2 3">
    <name type="scientific">Vibrio jasicida</name>
    <dbReference type="NCBI Taxonomy" id="766224"/>
    <lineage>
        <taxon>Bacteria</taxon>
        <taxon>Pseudomonadati</taxon>
        <taxon>Pseudomonadota</taxon>
        <taxon>Gammaproteobacteria</taxon>
        <taxon>Vibrionales</taxon>
        <taxon>Vibrionaceae</taxon>
        <taxon>Vibrio</taxon>
    </lineage>
</organism>
<reference evidence="2 3" key="1">
    <citation type="submission" date="2024-10" db="EMBL/GenBank/DDBJ databases">
        <authorList>
            <person name="Yibar A."/>
            <person name="Saticioglu I.B."/>
            <person name="Duman M."/>
            <person name="Ajmi N."/>
            <person name="Gurler F."/>
            <person name="Ay H."/>
            <person name="Onuk E."/>
            <person name="Guler S."/>
            <person name="Romalde J.L."/>
        </authorList>
    </citation>
    <scope>NUCLEOTIDE SEQUENCE [LARGE SCALE GENOMIC DNA]</scope>
    <source>
        <strain evidence="2 3">1-TCBS-A</strain>
    </source>
</reference>
<dbReference type="Proteomes" id="UP001607221">
    <property type="component" value="Unassembled WGS sequence"/>
</dbReference>
<feature type="compositionally biased region" description="Polar residues" evidence="1">
    <location>
        <begin position="661"/>
        <end position="679"/>
    </location>
</feature>
<dbReference type="EMBL" id="JBIHSE010000001">
    <property type="protein sequence ID" value="MFH0270396.1"/>
    <property type="molecule type" value="Genomic_DNA"/>
</dbReference>
<evidence type="ECO:0000313" key="2">
    <source>
        <dbReference type="EMBL" id="MFH0270396.1"/>
    </source>
</evidence>